<protein>
    <recommendedName>
        <fullName evidence="4">RING-type E3 ubiquitin transferase</fullName>
        <ecNumber evidence="4">2.3.2.27</ecNumber>
    </recommendedName>
</protein>
<dbReference type="InterPro" id="IPR058896">
    <property type="entry name" value="RNF6/12_N"/>
</dbReference>
<keyword evidence="16" id="KW-1185">Reference proteome</keyword>
<evidence type="ECO:0000256" key="4">
    <source>
        <dbReference type="ARBA" id="ARBA00012483"/>
    </source>
</evidence>
<dbReference type="GO" id="GO:0005634">
    <property type="term" value="C:nucleus"/>
    <property type="evidence" value="ECO:0000318"/>
    <property type="project" value="GO_Central"/>
</dbReference>
<keyword evidence="8" id="KW-0833">Ubl conjugation pathway</keyword>
<dbReference type="Bgee" id="ENSMODG00000011215">
    <property type="expression patterns" value="Expressed in spermatid and 6 other cell types or tissues"/>
</dbReference>
<reference evidence="15 16" key="1">
    <citation type="journal article" date="2007" name="Nature">
        <title>Genome of the marsupial Monodelphis domestica reveals innovation in non-coding sequences.</title>
        <authorList>
            <person name="Mikkelsen T.S."/>
            <person name="Wakefield M.J."/>
            <person name="Aken B."/>
            <person name="Amemiya C.T."/>
            <person name="Chang J.L."/>
            <person name="Duke S."/>
            <person name="Garber M."/>
            <person name="Gentles A.J."/>
            <person name="Goodstadt L."/>
            <person name="Heger A."/>
            <person name="Jurka J."/>
            <person name="Kamal M."/>
            <person name="Mauceli E."/>
            <person name="Searle S.M."/>
            <person name="Sharpe T."/>
            <person name="Baker M.L."/>
            <person name="Batzer M.A."/>
            <person name="Benos P.V."/>
            <person name="Belov K."/>
            <person name="Clamp M."/>
            <person name="Cook A."/>
            <person name="Cuff J."/>
            <person name="Das R."/>
            <person name="Davidow L."/>
            <person name="Deakin J.E."/>
            <person name="Fazzari M.J."/>
            <person name="Glass J.L."/>
            <person name="Grabherr M."/>
            <person name="Greally J.M."/>
            <person name="Gu W."/>
            <person name="Hore T.A."/>
            <person name="Huttley G.A."/>
            <person name="Kleber M."/>
            <person name="Jirtle R.L."/>
            <person name="Koina E."/>
            <person name="Lee J.T."/>
            <person name="Mahony S."/>
            <person name="Marra M.A."/>
            <person name="Miller R.D."/>
            <person name="Nicholls R.D."/>
            <person name="Oda M."/>
            <person name="Papenfuss A.T."/>
            <person name="Parra Z.E."/>
            <person name="Pollock D.D."/>
            <person name="Ray D.A."/>
            <person name="Schein J.E."/>
            <person name="Speed T.P."/>
            <person name="Thompson K."/>
            <person name="VandeBerg J.L."/>
            <person name="Wade C.M."/>
            <person name="Walker J.A."/>
            <person name="Waters P.D."/>
            <person name="Webber C."/>
            <person name="Weidman J.R."/>
            <person name="Xie X."/>
            <person name="Zody M.C."/>
            <person name="Baldwin J."/>
            <person name="Abdouelleil A."/>
            <person name="Abdulkadir J."/>
            <person name="Abebe A."/>
            <person name="Abera B."/>
            <person name="Abreu J."/>
            <person name="Acer S.C."/>
            <person name="Aftuck L."/>
            <person name="Alexander A."/>
            <person name="An P."/>
            <person name="Anderson E."/>
            <person name="Anderson S."/>
            <person name="Arachi H."/>
            <person name="Azer M."/>
            <person name="Bachantsang P."/>
            <person name="Barry A."/>
            <person name="Bayul T."/>
            <person name="Berlin A."/>
            <person name="Bessette D."/>
            <person name="Bloom T."/>
            <person name="Bloom T."/>
            <person name="Boguslavskiy L."/>
            <person name="Bonnet C."/>
            <person name="Boukhgalter B."/>
            <person name="Bourzgui I."/>
            <person name="Brown A."/>
            <person name="Cahill P."/>
            <person name="Channer S."/>
            <person name="Cheshatsang Y."/>
            <person name="Chuda L."/>
            <person name="Citroen M."/>
            <person name="Collymore A."/>
            <person name="Cooke P."/>
            <person name="Costello M."/>
            <person name="D'Aco K."/>
            <person name="Daza R."/>
            <person name="De Haan G."/>
            <person name="DeGray S."/>
            <person name="DeMaso C."/>
            <person name="Dhargay N."/>
            <person name="Dooley K."/>
            <person name="Dooley E."/>
            <person name="Doricent M."/>
            <person name="Dorje P."/>
            <person name="Dorjee K."/>
            <person name="Dupes A."/>
            <person name="Elong R."/>
            <person name="Falk J."/>
            <person name="Farina A."/>
            <person name="Faro S."/>
            <person name="Ferguson D."/>
            <person name="Fisher S."/>
            <person name="Foley C.D."/>
            <person name="Franke A."/>
            <person name="Friedrich D."/>
            <person name="Gadbois L."/>
            <person name="Gearin G."/>
            <person name="Gearin C.R."/>
            <person name="Giannoukos G."/>
            <person name="Goode T."/>
            <person name="Graham J."/>
            <person name="Grandbois E."/>
            <person name="Grewal S."/>
            <person name="Gyaltsen K."/>
            <person name="Hafez N."/>
            <person name="Hagos B."/>
            <person name="Hall J."/>
            <person name="Henson C."/>
            <person name="Hollinger A."/>
            <person name="Honan T."/>
            <person name="Huard M.D."/>
            <person name="Hughes L."/>
            <person name="Hurhula B."/>
            <person name="Husby M.E."/>
            <person name="Kamat A."/>
            <person name="Kanga B."/>
            <person name="Kashin S."/>
            <person name="Khazanovich D."/>
            <person name="Kisner P."/>
            <person name="Lance K."/>
            <person name="Lara M."/>
            <person name="Lee W."/>
            <person name="Lennon N."/>
            <person name="Letendre F."/>
            <person name="LeVine R."/>
            <person name="Lipovsky A."/>
            <person name="Liu X."/>
            <person name="Liu J."/>
            <person name="Liu S."/>
            <person name="Lokyitsang T."/>
            <person name="Lokyitsang Y."/>
            <person name="Lubonja R."/>
            <person name="Lui A."/>
            <person name="MacDonald P."/>
            <person name="Magnisalis V."/>
            <person name="Maru K."/>
            <person name="Matthews C."/>
            <person name="McCusker W."/>
            <person name="McDonough S."/>
            <person name="Mehta T."/>
            <person name="Meldrim J."/>
            <person name="Meneus L."/>
            <person name="Mihai O."/>
            <person name="Mihalev A."/>
            <person name="Mihova T."/>
            <person name="Mittelman R."/>
            <person name="Mlenga V."/>
            <person name="Montmayeur A."/>
            <person name="Mulrain L."/>
            <person name="Navidi A."/>
            <person name="Naylor J."/>
            <person name="Negash T."/>
            <person name="Nguyen T."/>
            <person name="Nguyen N."/>
            <person name="Nicol R."/>
            <person name="Norbu C."/>
            <person name="Norbu N."/>
            <person name="Novod N."/>
            <person name="O'Neill B."/>
            <person name="Osman S."/>
            <person name="Markiewicz E."/>
            <person name="Oyono O.L."/>
            <person name="Patti C."/>
            <person name="Phunkhang P."/>
            <person name="Pierre F."/>
            <person name="Priest M."/>
            <person name="Raghuraman S."/>
            <person name="Rege F."/>
            <person name="Reyes R."/>
            <person name="Rise C."/>
            <person name="Rogov P."/>
            <person name="Ross K."/>
            <person name="Ryan E."/>
            <person name="Settipalli S."/>
            <person name="Shea T."/>
            <person name="Sherpa N."/>
            <person name="Shi L."/>
            <person name="Shih D."/>
            <person name="Sparrow T."/>
            <person name="Spaulding J."/>
            <person name="Stalker J."/>
            <person name="Stange-Thomann N."/>
            <person name="Stavropoulos S."/>
            <person name="Stone C."/>
            <person name="Strader C."/>
            <person name="Tesfaye S."/>
            <person name="Thomson T."/>
            <person name="Thoulutsang Y."/>
            <person name="Thoulutsang D."/>
            <person name="Topham K."/>
            <person name="Topping I."/>
            <person name="Tsamla T."/>
            <person name="Vassiliev H."/>
            <person name="Vo A."/>
            <person name="Wangchuk T."/>
            <person name="Wangdi T."/>
            <person name="Weiand M."/>
            <person name="Wilkinson J."/>
            <person name="Wilson A."/>
            <person name="Yadav S."/>
            <person name="Young G."/>
            <person name="Yu Q."/>
            <person name="Zembek L."/>
            <person name="Zhong D."/>
            <person name="Zimmer A."/>
            <person name="Zwirko Z."/>
            <person name="Jaffe D.B."/>
            <person name="Alvarez P."/>
            <person name="Brockman W."/>
            <person name="Butler J."/>
            <person name="Chin C."/>
            <person name="Gnerre S."/>
            <person name="MacCallum I."/>
            <person name="Graves J.A."/>
            <person name="Ponting C.P."/>
            <person name="Breen M."/>
            <person name="Samollow P.B."/>
            <person name="Lander E.S."/>
            <person name="Lindblad-Toh K."/>
        </authorList>
    </citation>
    <scope>NUCLEOTIDE SEQUENCE [LARGE SCALE GENOMIC DNA]</scope>
</reference>
<dbReference type="InterPro" id="IPR013083">
    <property type="entry name" value="Znf_RING/FYVE/PHD"/>
</dbReference>
<feature type="region of interest" description="Disordered" evidence="13">
    <location>
        <begin position="375"/>
        <end position="395"/>
    </location>
</feature>
<dbReference type="STRING" id="13616.ENSMODP00000057839"/>
<keyword evidence="9" id="KW-0862">Zinc</keyword>
<comment type="subcellular location">
    <subcellularLocation>
        <location evidence="2">Nucleus</location>
    </subcellularLocation>
</comment>
<name>A0A5F8HCR9_MONDO</name>
<dbReference type="PANTHER" id="PTHR45931">
    <property type="entry name" value="SI:CH211-59O9.10"/>
    <property type="match status" value="1"/>
</dbReference>
<dbReference type="InterPro" id="IPR001841">
    <property type="entry name" value="Znf_RING"/>
</dbReference>
<evidence type="ECO:0000259" key="14">
    <source>
        <dbReference type="PROSITE" id="PS50089"/>
    </source>
</evidence>
<dbReference type="GeneTree" id="ENSGT00940000158530"/>
<evidence type="ECO:0000313" key="15">
    <source>
        <dbReference type="Ensembl" id="ENSMODP00000057839.1"/>
    </source>
</evidence>
<keyword evidence="5" id="KW-0808">Transferase</keyword>
<dbReference type="Proteomes" id="UP000002280">
    <property type="component" value="Chromosome 4"/>
</dbReference>
<comment type="pathway">
    <text evidence="3">Protein modification; protein ubiquitination.</text>
</comment>
<dbReference type="GO" id="GO:0045893">
    <property type="term" value="P:positive regulation of DNA-templated transcription"/>
    <property type="evidence" value="ECO:0000318"/>
    <property type="project" value="GO_Central"/>
</dbReference>
<evidence type="ECO:0000256" key="13">
    <source>
        <dbReference type="SAM" id="MobiDB-lite"/>
    </source>
</evidence>
<sequence length="617" mass="71726">MKTKKKKKNLTRQWIMVQAAERLKKEEAYHQFVSGLSEDDYRLIRNKNLLGTPGEKTMEELQLLLEQAKENLAPQSNECNLGAEEESSCTEVLGENLSEESILQWINTFCHTGTSILSGQNRNQIWKALSQRSSDTGEFQFRLKINAHDEFQNSDSPREEFINRPYLHINRYQHQQVNRFQPSNSPAARQTRSKTSTVNTTMLGVMRGSRRQHPRERSSSWIGRLRNGAQEFRERFEHCHSGARPIQFTRHINAVFLREVHERNEYTRFQRHRIRNNSPLNSLRERFESLRLRPTQNSSSHSRLQRSIDIISRTQIEKKLKWSHHQHHRVQNEQEIGGTPQFSHSPALSRILSTTARSHPTLRLNLRVRILPEEETTQGNISSRTRSRFQGPRGTNRSNSGIFQLVISRSENNGSQICFRTTWLPLHGISEPEFRQPRVLQTLLQQVLAGLNTLNFSNETQAYLEAQRFNQHLWDINSELNNLNRIRAQREVNETQICYNNESHARQNSDVSNLIENIIIPILRLARAFLLSDDSWYCSGGLTNEEIDKFSTKSYENSINGEINKACSICVNTYTQGNKLRQLPCTHEFHVHCIDRWLAENNTCPICRQAVLDSNTV</sequence>
<proteinExistence type="inferred from homology"/>
<evidence type="ECO:0000256" key="9">
    <source>
        <dbReference type="ARBA" id="ARBA00022833"/>
    </source>
</evidence>
<dbReference type="PANTHER" id="PTHR45931:SF2">
    <property type="entry name" value="E3 UBIQUITIN-PROTEIN LIGASE RNF6"/>
    <property type="match status" value="1"/>
</dbReference>
<accession>A0A5F8HCR9</accession>
<dbReference type="AlphaFoldDB" id="A0A5F8HCR9"/>
<evidence type="ECO:0000256" key="5">
    <source>
        <dbReference type="ARBA" id="ARBA00022679"/>
    </source>
</evidence>
<evidence type="ECO:0000256" key="2">
    <source>
        <dbReference type="ARBA" id="ARBA00004123"/>
    </source>
</evidence>
<evidence type="ECO:0000256" key="6">
    <source>
        <dbReference type="ARBA" id="ARBA00022723"/>
    </source>
</evidence>
<dbReference type="OMA" id="QWINTFC"/>
<dbReference type="Gene3D" id="3.30.40.10">
    <property type="entry name" value="Zinc/RING finger domain, C3HC4 (zinc finger)"/>
    <property type="match status" value="1"/>
</dbReference>
<dbReference type="Pfam" id="PF25914">
    <property type="entry name" value="RNF6_N"/>
    <property type="match status" value="1"/>
</dbReference>
<organism evidence="15 16">
    <name type="scientific">Monodelphis domestica</name>
    <name type="common">Gray short-tailed opossum</name>
    <dbReference type="NCBI Taxonomy" id="13616"/>
    <lineage>
        <taxon>Eukaryota</taxon>
        <taxon>Metazoa</taxon>
        <taxon>Chordata</taxon>
        <taxon>Craniata</taxon>
        <taxon>Vertebrata</taxon>
        <taxon>Euteleostomi</taxon>
        <taxon>Mammalia</taxon>
        <taxon>Metatheria</taxon>
        <taxon>Didelphimorphia</taxon>
        <taxon>Didelphidae</taxon>
        <taxon>Monodelphis</taxon>
    </lineage>
</organism>
<evidence type="ECO:0000256" key="11">
    <source>
        <dbReference type="ARBA" id="ARBA00038418"/>
    </source>
</evidence>
<reference evidence="15" key="3">
    <citation type="submission" date="2025-09" db="UniProtKB">
        <authorList>
            <consortium name="Ensembl"/>
        </authorList>
    </citation>
    <scope>IDENTIFICATION</scope>
</reference>
<evidence type="ECO:0000256" key="3">
    <source>
        <dbReference type="ARBA" id="ARBA00004906"/>
    </source>
</evidence>
<reference evidence="15" key="2">
    <citation type="submission" date="2025-08" db="UniProtKB">
        <authorList>
            <consortium name="Ensembl"/>
        </authorList>
    </citation>
    <scope>IDENTIFICATION</scope>
</reference>
<evidence type="ECO:0000256" key="8">
    <source>
        <dbReference type="ARBA" id="ARBA00022786"/>
    </source>
</evidence>
<dbReference type="InParanoid" id="A0A5F8HCR9"/>
<keyword evidence="7 12" id="KW-0863">Zinc-finger</keyword>
<evidence type="ECO:0000256" key="10">
    <source>
        <dbReference type="ARBA" id="ARBA00023242"/>
    </source>
</evidence>
<evidence type="ECO:0000256" key="7">
    <source>
        <dbReference type="ARBA" id="ARBA00022771"/>
    </source>
</evidence>
<dbReference type="Ensembl" id="ENSMODT00000014289.3">
    <property type="protein sequence ID" value="ENSMODP00000057839.1"/>
    <property type="gene ID" value="ENSMODG00000011215.3"/>
</dbReference>
<dbReference type="GO" id="GO:0016567">
    <property type="term" value="P:protein ubiquitination"/>
    <property type="evidence" value="ECO:0000318"/>
    <property type="project" value="GO_Central"/>
</dbReference>
<comment type="similarity">
    <text evidence="11">Belongs to the RNF12 family.</text>
</comment>
<dbReference type="EC" id="2.3.2.27" evidence="4"/>
<dbReference type="GO" id="GO:0008270">
    <property type="term" value="F:zinc ion binding"/>
    <property type="evidence" value="ECO:0007669"/>
    <property type="project" value="UniProtKB-KW"/>
</dbReference>
<dbReference type="Pfam" id="PF13639">
    <property type="entry name" value="zf-RING_2"/>
    <property type="match status" value="1"/>
</dbReference>
<dbReference type="SMART" id="SM00184">
    <property type="entry name" value="RING"/>
    <property type="match status" value="1"/>
</dbReference>
<keyword evidence="6" id="KW-0479">Metal-binding</keyword>
<comment type="catalytic activity">
    <reaction evidence="1">
        <text>S-ubiquitinyl-[E2 ubiquitin-conjugating enzyme]-L-cysteine + [acceptor protein]-L-lysine = [E2 ubiquitin-conjugating enzyme]-L-cysteine + N(6)-ubiquitinyl-[acceptor protein]-L-lysine.</text>
        <dbReference type="EC" id="2.3.2.27"/>
    </reaction>
</comment>
<dbReference type="InterPro" id="IPR051834">
    <property type="entry name" value="RING_finger_E3_ligase"/>
</dbReference>
<evidence type="ECO:0000256" key="12">
    <source>
        <dbReference type="PROSITE-ProRule" id="PRU00175"/>
    </source>
</evidence>
<dbReference type="GO" id="GO:0061630">
    <property type="term" value="F:ubiquitin protein ligase activity"/>
    <property type="evidence" value="ECO:0000318"/>
    <property type="project" value="GO_Central"/>
</dbReference>
<feature type="domain" description="RING-type" evidence="14">
    <location>
        <begin position="567"/>
        <end position="608"/>
    </location>
</feature>
<dbReference type="SUPFAM" id="SSF57850">
    <property type="entry name" value="RING/U-box"/>
    <property type="match status" value="1"/>
</dbReference>
<evidence type="ECO:0000313" key="16">
    <source>
        <dbReference type="Proteomes" id="UP000002280"/>
    </source>
</evidence>
<dbReference type="GO" id="GO:0006511">
    <property type="term" value="P:ubiquitin-dependent protein catabolic process"/>
    <property type="evidence" value="ECO:0000318"/>
    <property type="project" value="GO_Central"/>
</dbReference>
<dbReference type="PROSITE" id="PS50089">
    <property type="entry name" value="ZF_RING_2"/>
    <property type="match status" value="1"/>
</dbReference>
<keyword evidence="10" id="KW-0539">Nucleus</keyword>
<evidence type="ECO:0000256" key="1">
    <source>
        <dbReference type="ARBA" id="ARBA00000900"/>
    </source>
</evidence>